<dbReference type="Gene3D" id="3.30.70.250">
    <property type="entry name" value="Malonyl-CoA ACP transacylase, ACP-binding"/>
    <property type="match status" value="1"/>
</dbReference>
<dbReference type="Pfam" id="PF00550">
    <property type="entry name" value="PP-binding"/>
    <property type="match status" value="2"/>
</dbReference>
<dbReference type="Gene3D" id="3.10.129.110">
    <property type="entry name" value="Polyketide synthase dehydratase"/>
    <property type="match status" value="1"/>
</dbReference>
<dbReference type="RefSeq" id="WP_305111641.1">
    <property type="nucleotide sequence ID" value="NZ_JAUTIX010000004.1"/>
</dbReference>
<protein>
    <submittedName>
        <fullName evidence="10">Acyltransferase domain-containing protein</fullName>
    </submittedName>
</protein>
<dbReference type="InterPro" id="IPR042104">
    <property type="entry name" value="PKS_dehydratase_sf"/>
</dbReference>
<proteinExistence type="predicted"/>
<dbReference type="PROSITE" id="PS52019">
    <property type="entry name" value="PKS_MFAS_DH"/>
    <property type="match status" value="1"/>
</dbReference>
<dbReference type="SUPFAM" id="SSF51735">
    <property type="entry name" value="NAD(P)-binding Rossmann-fold domains"/>
    <property type="match status" value="2"/>
</dbReference>
<dbReference type="InterPro" id="IPR020807">
    <property type="entry name" value="PKS_DH"/>
</dbReference>
<dbReference type="Pfam" id="PF00109">
    <property type="entry name" value="ketoacyl-synt"/>
    <property type="match status" value="1"/>
</dbReference>
<dbReference type="SUPFAM" id="SSF52151">
    <property type="entry name" value="FabD/lysophospholipase-like"/>
    <property type="match status" value="1"/>
</dbReference>
<feature type="region of interest" description="Disordered" evidence="6">
    <location>
        <begin position="1673"/>
        <end position="1700"/>
    </location>
</feature>
<sequence length="1815" mass="188966">MSAVPDEAAIRGWLLDYLVEVVGCVQGEADPDAPLRDLGLGSTDVVVLAGELSELLGRTVTAAELFEHPTVNSLAAALAGANATESANGAGPTGSTDEPIAVIGIGCRFPSDINDPDAFWAFLESGECAVGEVPDGRWNDFIDGGPPVADAVRGTTRFGAFLSDIAGFDADYFGISPNEAAKMDPQQRLFLEVAHQAIEHAGIPVDSLAHSQTGVFAGACAAEYGYLVSRDLAAVDGWSGTGSALSVVSNRVSYALDLRGPSVTIDSACSSSLVTIHLACRSLRSGETDLALAGGVNVMLSPAITRSFDQLDAMSPTGRCHSFDAAADGYVRGEGCGVVVLKRLSDARRDGDRILAVVRGSAVNQDGRSNGLTAPNPAAQAAVLRAAYTDAGIAPRDVEFVETHGTGTLLGDPIEARALGTVLGRGRTPDAPLLLGAVKSNLGHLEAAAGVAGFIKSVLALRKARIPANLGYTAPNPHIPFDAHRLRVVGSPTDWPAAGHPRRAGVSSFGFGGTNAHVVLEQAPDEASDAPSAFQSDAGTDLTRLTVPAGSVPRVQRFADVLANWLETSGSDSPLSSVAAALAGRGSRGGCFGAVVAADRDAAVAGLRALAAGASAAGVVPAREPARDSGVVFVFSGQGAQWTGMGQRLLTTEPAFADAVADLDQVFVEQVGFSLAQVLRSGRPVEGIDRIQPVLIGVQLALVELWRSHGIVPDAVIGHSMGEVSAAIVSGGLSVADGLRVIATRSRLMRRELSGRGAMALIEMDEASAEILASEFHGVSVAVVASPRQTVVAGDPDRIAALMDAVVARGLMARRVDVDVASHHRTVDPILDELRAELACLAPRKPTIPVLSTVLAGDTAPPFDADYWASNLRSPVRFAAAVADAADRWGTFVEVSPHPVLTHAVTECLPGSRHHVTGTVARDGDERLDFHTALASLGRHPDVQPRKPRIELPATPWLHSAHWMPPMRASSATDTVPRIGTVLGGRTRLVGTQTTDLWRARIAPTDRPYPGFHRVHQVELVPISVLLATFAAAASDIGAHGVDRLGFETPLVLNQHWIIHVILEGDLLTLSSAPGDDGPWTVHATARLAAGAAPDVLDPIGPDAVDDQARGITEPPAEWGVEGTPFPWSVSAVRRSDPALVVDVATAQTPITALLDAAVGVSRMVAPEDSRLLVPAAVDSLHVVNPAPSDGGRVTVRARDGRTLSGSDAVIGGVDVDVTDAHGTLLAELRGLRFAPVGDDALLSDAAPSEIVHTLEWRTWTPEDADRPRTVTVIGDEQLAAELAGTGLDISQNEDIDRSDRVLYVPRVRAEESDLAAATRLTCEVLDLVRAVNRAGTGRVWLLTHGVADGTSPSAAPQSVLWGLAGVIAAEHPESWGGLLDLPAAGPVGEGAPVAEALRGRSREPLRLRDGAITVGVPAAVPATDAGTPMRCRPDAAYLVTGGLGSLGLAIAVWLADKGARRIILAGRTPLPARAQWNTVVEPVLRERIDAVAALEQRGVAVETIALDIAAAGALTEYLADRDRQGAPAIRGIVHAAGVQSAMLIDDVDAESVDAVLEPKVAGARALADAFPPGTIDFLHLVGSAGAVYGVPGQSAYAAANAYLDGLARRRHHEGATDVLALDWVAWQDMGFGAGAEVVRRELERMGSRPVRPAEAFAAWEYAAAHGAHQAIMVPRPGGARPDAAGRDRAGGTPVWSQMSPSDALASIESGLRDIVARELRMSPAELTADRPFAEIGLNSVMAMSIRRDAETLVGTELSVTMLWNHPTLGALARHLAERVGASPPGSESRGEPAAEQAGDGLLDNLFDSVEGSVQ</sequence>
<evidence type="ECO:0000256" key="6">
    <source>
        <dbReference type="SAM" id="MobiDB-lite"/>
    </source>
</evidence>
<feature type="compositionally biased region" description="Low complexity" evidence="6">
    <location>
        <begin position="1673"/>
        <end position="1683"/>
    </location>
</feature>
<dbReference type="InterPro" id="IPR016035">
    <property type="entry name" value="Acyl_Trfase/lysoPLipase"/>
</dbReference>
<dbReference type="InterPro" id="IPR057326">
    <property type="entry name" value="KR_dom"/>
</dbReference>
<dbReference type="InterPro" id="IPR036291">
    <property type="entry name" value="NAD(P)-bd_dom_sf"/>
</dbReference>
<evidence type="ECO:0000259" key="7">
    <source>
        <dbReference type="PROSITE" id="PS50075"/>
    </source>
</evidence>
<dbReference type="Proteomes" id="UP001178281">
    <property type="component" value="Unassembled WGS sequence"/>
</dbReference>
<evidence type="ECO:0000256" key="3">
    <source>
        <dbReference type="ARBA" id="ARBA00022679"/>
    </source>
</evidence>
<dbReference type="InterPro" id="IPR014043">
    <property type="entry name" value="Acyl_transferase_dom"/>
</dbReference>
<evidence type="ECO:0000256" key="5">
    <source>
        <dbReference type="PROSITE-ProRule" id="PRU01363"/>
    </source>
</evidence>
<evidence type="ECO:0000313" key="11">
    <source>
        <dbReference type="Proteomes" id="UP001178281"/>
    </source>
</evidence>
<feature type="region of interest" description="N-terminal hotdog fold" evidence="5">
    <location>
        <begin position="980"/>
        <end position="1095"/>
    </location>
</feature>
<dbReference type="Gene3D" id="3.40.50.720">
    <property type="entry name" value="NAD(P)-binding Rossmann-like Domain"/>
    <property type="match status" value="1"/>
</dbReference>
<dbReference type="InterPro" id="IPR016036">
    <property type="entry name" value="Malonyl_transacylase_ACP-bd"/>
</dbReference>
<dbReference type="InterPro" id="IPR020806">
    <property type="entry name" value="PKS_PP-bd"/>
</dbReference>
<dbReference type="FunFam" id="3.40.47.10:FF:000019">
    <property type="entry name" value="Polyketide synthase type I"/>
    <property type="match status" value="1"/>
</dbReference>
<dbReference type="GO" id="GO:0004315">
    <property type="term" value="F:3-oxoacyl-[acyl-carrier-protein] synthase activity"/>
    <property type="evidence" value="ECO:0007669"/>
    <property type="project" value="InterPro"/>
</dbReference>
<evidence type="ECO:0000313" key="10">
    <source>
        <dbReference type="EMBL" id="MDP0398897.1"/>
    </source>
</evidence>
<dbReference type="InterPro" id="IPR013968">
    <property type="entry name" value="PKS_KR"/>
</dbReference>
<dbReference type="SMART" id="SM00826">
    <property type="entry name" value="PKS_DH"/>
    <property type="match status" value="1"/>
</dbReference>
<feature type="active site" description="Proton acceptor; for dehydratase activity" evidence="5">
    <location>
        <position position="1013"/>
    </location>
</feature>
<comment type="caution">
    <text evidence="10">The sequence shown here is derived from an EMBL/GenBank/DDBJ whole genome shotgun (WGS) entry which is preliminary data.</text>
</comment>
<dbReference type="GO" id="GO:0006633">
    <property type="term" value="P:fatty acid biosynthetic process"/>
    <property type="evidence" value="ECO:0007669"/>
    <property type="project" value="InterPro"/>
</dbReference>
<evidence type="ECO:0000256" key="2">
    <source>
        <dbReference type="ARBA" id="ARBA00022553"/>
    </source>
</evidence>
<feature type="active site" description="Proton donor; for dehydratase activity" evidence="5">
    <location>
        <position position="1156"/>
    </location>
</feature>
<dbReference type="InterPro" id="IPR001227">
    <property type="entry name" value="Ac_transferase_dom_sf"/>
</dbReference>
<dbReference type="InterPro" id="IPR020841">
    <property type="entry name" value="PKS_Beta-ketoAc_synthase_dom"/>
</dbReference>
<dbReference type="PROSITE" id="PS52004">
    <property type="entry name" value="KS3_2"/>
    <property type="match status" value="1"/>
</dbReference>
<dbReference type="SUPFAM" id="SSF47336">
    <property type="entry name" value="ACP-like"/>
    <property type="match status" value="2"/>
</dbReference>
<dbReference type="InterPro" id="IPR036736">
    <property type="entry name" value="ACP-like_sf"/>
</dbReference>
<organism evidence="10 11">
    <name type="scientific">Tsukamurella strandjordii</name>
    <dbReference type="NCBI Taxonomy" id="147577"/>
    <lineage>
        <taxon>Bacteria</taxon>
        <taxon>Bacillati</taxon>
        <taxon>Actinomycetota</taxon>
        <taxon>Actinomycetes</taxon>
        <taxon>Mycobacteriales</taxon>
        <taxon>Tsukamurellaceae</taxon>
        <taxon>Tsukamurella</taxon>
    </lineage>
</organism>
<dbReference type="Gene3D" id="3.40.366.10">
    <property type="entry name" value="Malonyl-Coenzyme A Acyl Carrier Protein, domain 2"/>
    <property type="match status" value="1"/>
</dbReference>
<keyword evidence="4" id="KW-0511">Multifunctional enzyme</keyword>
<dbReference type="Pfam" id="PF16197">
    <property type="entry name" value="KAsynt_C_assoc"/>
    <property type="match status" value="1"/>
</dbReference>
<evidence type="ECO:0000256" key="1">
    <source>
        <dbReference type="ARBA" id="ARBA00022450"/>
    </source>
</evidence>
<dbReference type="Pfam" id="PF02801">
    <property type="entry name" value="Ketoacyl-synt_C"/>
    <property type="match status" value="1"/>
</dbReference>
<dbReference type="CDD" id="cd00833">
    <property type="entry name" value="PKS"/>
    <property type="match status" value="1"/>
</dbReference>
<dbReference type="Pfam" id="PF14765">
    <property type="entry name" value="PS-DH"/>
    <property type="match status" value="1"/>
</dbReference>
<gene>
    <name evidence="10" type="ORF">Q7X28_13265</name>
</gene>
<feature type="domain" description="Ketosynthase family 3 (KS3)" evidence="8">
    <location>
        <begin position="97"/>
        <end position="522"/>
    </location>
</feature>
<dbReference type="SMART" id="SM00822">
    <property type="entry name" value="PKS_KR"/>
    <property type="match status" value="1"/>
</dbReference>
<dbReference type="PANTHER" id="PTHR43775">
    <property type="entry name" value="FATTY ACID SYNTHASE"/>
    <property type="match status" value="1"/>
</dbReference>
<keyword evidence="1" id="KW-0596">Phosphopantetheine</keyword>
<dbReference type="InterPro" id="IPR049551">
    <property type="entry name" value="PKS_DH_C"/>
</dbReference>
<dbReference type="InterPro" id="IPR014030">
    <property type="entry name" value="Ketoacyl_synth_N"/>
</dbReference>
<name>A0AA90NAH7_9ACTN</name>
<evidence type="ECO:0000256" key="4">
    <source>
        <dbReference type="ARBA" id="ARBA00023268"/>
    </source>
</evidence>
<dbReference type="SMART" id="SM00825">
    <property type="entry name" value="PKS_KS"/>
    <property type="match status" value="1"/>
</dbReference>
<dbReference type="Gene3D" id="1.10.1200.10">
    <property type="entry name" value="ACP-like"/>
    <property type="match status" value="2"/>
</dbReference>
<feature type="domain" description="Carrier" evidence="7">
    <location>
        <begin position="1703"/>
        <end position="1780"/>
    </location>
</feature>
<dbReference type="Gene3D" id="3.40.47.10">
    <property type="match status" value="1"/>
</dbReference>
<dbReference type="GO" id="GO:0005886">
    <property type="term" value="C:plasma membrane"/>
    <property type="evidence" value="ECO:0007669"/>
    <property type="project" value="TreeGrafter"/>
</dbReference>
<dbReference type="PROSITE" id="PS50075">
    <property type="entry name" value="CARRIER"/>
    <property type="match status" value="2"/>
</dbReference>
<dbReference type="PROSITE" id="PS00606">
    <property type="entry name" value="KS3_1"/>
    <property type="match status" value="1"/>
</dbReference>
<dbReference type="GO" id="GO:0031177">
    <property type="term" value="F:phosphopantetheine binding"/>
    <property type="evidence" value="ECO:0007669"/>
    <property type="project" value="InterPro"/>
</dbReference>
<dbReference type="SMART" id="SM00823">
    <property type="entry name" value="PKS_PP"/>
    <property type="match status" value="2"/>
</dbReference>
<dbReference type="GO" id="GO:0005737">
    <property type="term" value="C:cytoplasm"/>
    <property type="evidence" value="ECO:0007669"/>
    <property type="project" value="TreeGrafter"/>
</dbReference>
<evidence type="ECO:0000259" key="9">
    <source>
        <dbReference type="PROSITE" id="PS52019"/>
    </source>
</evidence>
<dbReference type="Pfam" id="PF00698">
    <property type="entry name" value="Acyl_transf_1"/>
    <property type="match status" value="1"/>
</dbReference>
<dbReference type="PANTHER" id="PTHR43775:SF37">
    <property type="entry name" value="SI:DKEY-61P9.11"/>
    <property type="match status" value="1"/>
</dbReference>
<accession>A0AA90NAH7</accession>
<dbReference type="InterPro" id="IPR016039">
    <property type="entry name" value="Thiolase-like"/>
</dbReference>
<dbReference type="Pfam" id="PF08659">
    <property type="entry name" value="KR"/>
    <property type="match status" value="1"/>
</dbReference>
<feature type="region of interest" description="C-terminal hotdog fold" evidence="5">
    <location>
        <begin position="1105"/>
        <end position="1243"/>
    </location>
</feature>
<dbReference type="InterPro" id="IPR032821">
    <property type="entry name" value="PKS_assoc"/>
</dbReference>
<dbReference type="SUPFAM" id="SSF55048">
    <property type="entry name" value="Probable ACP-binding domain of malonyl-CoA ACP transacylase"/>
    <property type="match status" value="1"/>
</dbReference>
<reference evidence="10" key="1">
    <citation type="submission" date="2023-08" db="EMBL/GenBank/DDBJ databases">
        <title>The draft genome of Tsukamurella strandjordii strain 050030.</title>
        <authorList>
            <person name="Zhao F."/>
            <person name="Feng Y."/>
            <person name="Zong Z."/>
        </authorList>
    </citation>
    <scope>NUCLEOTIDE SEQUENCE</scope>
    <source>
        <strain evidence="10">050030</strain>
    </source>
</reference>
<dbReference type="SMART" id="SM00827">
    <property type="entry name" value="PKS_AT"/>
    <property type="match status" value="1"/>
</dbReference>
<keyword evidence="10" id="KW-0012">Acyltransferase</keyword>
<dbReference type="InterPro" id="IPR049900">
    <property type="entry name" value="PKS_mFAS_DH"/>
</dbReference>
<evidence type="ECO:0000259" key="8">
    <source>
        <dbReference type="PROSITE" id="PS52004"/>
    </source>
</evidence>
<feature type="region of interest" description="Disordered" evidence="6">
    <location>
        <begin position="1780"/>
        <end position="1802"/>
    </location>
</feature>
<dbReference type="GO" id="GO:0071770">
    <property type="term" value="P:DIM/DIP cell wall layer assembly"/>
    <property type="evidence" value="ECO:0007669"/>
    <property type="project" value="TreeGrafter"/>
</dbReference>
<keyword evidence="2" id="KW-0597">Phosphoprotein</keyword>
<dbReference type="EMBL" id="JAUTIX010000004">
    <property type="protein sequence ID" value="MDP0398897.1"/>
    <property type="molecule type" value="Genomic_DNA"/>
</dbReference>
<dbReference type="InterPro" id="IPR018201">
    <property type="entry name" value="Ketoacyl_synth_AS"/>
</dbReference>
<dbReference type="SUPFAM" id="SSF53901">
    <property type="entry name" value="Thiolase-like"/>
    <property type="match status" value="1"/>
</dbReference>
<dbReference type="InterPro" id="IPR009081">
    <property type="entry name" value="PP-bd_ACP"/>
</dbReference>
<dbReference type="GO" id="GO:0004312">
    <property type="term" value="F:fatty acid synthase activity"/>
    <property type="evidence" value="ECO:0007669"/>
    <property type="project" value="TreeGrafter"/>
</dbReference>
<dbReference type="InterPro" id="IPR050091">
    <property type="entry name" value="PKS_NRPS_Biosynth_Enz"/>
</dbReference>
<feature type="domain" description="Carrier" evidence="7">
    <location>
        <begin position="1"/>
        <end position="82"/>
    </location>
</feature>
<dbReference type="SMART" id="SM01294">
    <property type="entry name" value="PKS_PP_betabranch"/>
    <property type="match status" value="1"/>
</dbReference>
<feature type="domain" description="PKS/mFAS DH" evidence="9">
    <location>
        <begin position="980"/>
        <end position="1243"/>
    </location>
</feature>
<keyword evidence="11" id="KW-1185">Reference proteome</keyword>
<dbReference type="InterPro" id="IPR014031">
    <property type="entry name" value="Ketoacyl_synth_C"/>
</dbReference>
<keyword evidence="3" id="KW-0808">Transferase</keyword>